<dbReference type="InterPro" id="IPR032823">
    <property type="entry name" value="BCA_ABC_TP_C"/>
</dbReference>
<evidence type="ECO:0000259" key="4">
    <source>
        <dbReference type="PROSITE" id="PS50893"/>
    </source>
</evidence>
<dbReference type="Pfam" id="PF00005">
    <property type="entry name" value="ABC_tran"/>
    <property type="match status" value="1"/>
</dbReference>
<dbReference type="GO" id="GO:0016887">
    <property type="term" value="F:ATP hydrolysis activity"/>
    <property type="evidence" value="ECO:0007669"/>
    <property type="project" value="InterPro"/>
</dbReference>
<dbReference type="AlphaFoldDB" id="A0A1I5IWU4"/>
<dbReference type="GO" id="GO:1903805">
    <property type="term" value="P:L-valine import across plasma membrane"/>
    <property type="evidence" value="ECO:0007669"/>
    <property type="project" value="TreeGrafter"/>
</dbReference>
<dbReference type="GO" id="GO:0042941">
    <property type="term" value="P:D-alanine transmembrane transport"/>
    <property type="evidence" value="ECO:0007669"/>
    <property type="project" value="TreeGrafter"/>
</dbReference>
<accession>A0A1I5IWU4</accession>
<dbReference type="GO" id="GO:1903806">
    <property type="term" value="P:L-isoleucine import across plasma membrane"/>
    <property type="evidence" value="ECO:0007669"/>
    <property type="project" value="TreeGrafter"/>
</dbReference>
<dbReference type="FunFam" id="3.40.50.300:FF:000421">
    <property type="entry name" value="Branched-chain amino acid ABC transporter ATP-binding protein"/>
    <property type="match status" value="1"/>
</dbReference>
<dbReference type="PROSITE" id="PS50893">
    <property type="entry name" value="ABC_TRANSPORTER_2"/>
    <property type="match status" value="1"/>
</dbReference>
<evidence type="ECO:0000313" key="5">
    <source>
        <dbReference type="EMBL" id="SFO64830.1"/>
    </source>
</evidence>
<dbReference type="RefSeq" id="WP_091689009.1">
    <property type="nucleotide sequence ID" value="NZ_BAABFM010000036.1"/>
</dbReference>
<dbReference type="PANTHER" id="PTHR45772">
    <property type="entry name" value="CONSERVED COMPONENT OF ABC TRANSPORTER FOR NATURAL AMINO ACIDS-RELATED"/>
    <property type="match status" value="1"/>
</dbReference>
<dbReference type="GO" id="GO:0005886">
    <property type="term" value="C:plasma membrane"/>
    <property type="evidence" value="ECO:0007669"/>
    <property type="project" value="TreeGrafter"/>
</dbReference>
<dbReference type="OrthoDB" id="9805514at2"/>
<dbReference type="SUPFAM" id="SSF52540">
    <property type="entry name" value="P-loop containing nucleoside triphosphate hydrolases"/>
    <property type="match status" value="1"/>
</dbReference>
<dbReference type="GO" id="GO:0005524">
    <property type="term" value="F:ATP binding"/>
    <property type="evidence" value="ECO:0007669"/>
    <property type="project" value="UniProtKB-KW"/>
</dbReference>
<dbReference type="GO" id="GO:0015188">
    <property type="term" value="F:L-isoleucine transmembrane transporter activity"/>
    <property type="evidence" value="ECO:0007669"/>
    <property type="project" value="TreeGrafter"/>
</dbReference>
<dbReference type="Pfam" id="PF12399">
    <property type="entry name" value="BCA_ABC_TP_C"/>
    <property type="match status" value="1"/>
</dbReference>
<evidence type="ECO:0000313" key="6">
    <source>
        <dbReference type="Proteomes" id="UP000198806"/>
    </source>
</evidence>
<dbReference type="CDD" id="cd03219">
    <property type="entry name" value="ABC_Mj1267_LivG_branched"/>
    <property type="match status" value="1"/>
</dbReference>
<dbReference type="InterPro" id="IPR051120">
    <property type="entry name" value="ABC_AA/LPS_Transport"/>
</dbReference>
<dbReference type="GO" id="GO:0005304">
    <property type="term" value="F:L-valine transmembrane transporter activity"/>
    <property type="evidence" value="ECO:0007669"/>
    <property type="project" value="TreeGrafter"/>
</dbReference>
<organism evidence="5 6">
    <name type="scientific">Anaerocolumna aminovalerica</name>
    <dbReference type="NCBI Taxonomy" id="1527"/>
    <lineage>
        <taxon>Bacteria</taxon>
        <taxon>Bacillati</taxon>
        <taxon>Bacillota</taxon>
        <taxon>Clostridia</taxon>
        <taxon>Lachnospirales</taxon>
        <taxon>Lachnospiraceae</taxon>
        <taxon>Anaerocolumna</taxon>
    </lineage>
</organism>
<evidence type="ECO:0000256" key="2">
    <source>
        <dbReference type="ARBA" id="ARBA00022741"/>
    </source>
</evidence>
<dbReference type="SMART" id="SM00382">
    <property type="entry name" value="AAA"/>
    <property type="match status" value="1"/>
</dbReference>
<dbReference type="Gene3D" id="3.40.50.300">
    <property type="entry name" value="P-loop containing nucleotide triphosphate hydrolases"/>
    <property type="match status" value="1"/>
</dbReference>
<sequence length="276" mass="30597">MALNSNEINGKATIGKNTILKIEDLSIAFGGLKAVDSLSFDIKEKEIFGLIGPNGAGKTTVFNCITQFYKPDRGTVLFRDNKNQVEDLVGKKPHEIIKKGLVRTFQNVELIKELSLVDNVLVGSHIEFQASLISQILKLPKARKEEAKYREKAEEVLNHMGLYHIKDQLAAGQPYGVLKKIELARTLMCEPKLIILDEPAAGLNDSETLALIDMVREIKDKFNCSILLVEHDMRFVTDLCDRICAISFGKLLAIGTPGEIQANEEVQAAYLGKGDE</sequence>
<gene>
    <name evidence="5" type="ORF">SAMN04489757_15518</name>
</gene>
<reference evidence="5 6" key="1">
    <citation type="submission" date="2016-10" db="EMBL/GenBank/DDBJ databases">
        <authorList>
            <person name="de Groot N.N."/>
        </authorList>
    </citation>
    <scope>NUCLEOTIDE SEQUENCE [LARGE SCALE GENOMIC DNA]</scope>
    <source>
        <strain evidence="5 6">DSM 1283</strain>
    </source>
</reference>
<dbReference type="EMBL" id="FOWD01000055">
    <property type="protein sequence ID" value="SFO64830.1"/>
    <property type="molecule type" value="Genomic_DNA"/>
</dbReference>
<keyword evidence="2" id="KW-0547">Nucleotide-binding</keyword>
<dbReference type="PANTHER" id="PTHR45772:SF7">
    <property type="entry name" value="AMINO ACID ABC TRANSPORTER ATP-BINDING PROTEIN"/>
    <property type="match status" value="1"/>
</dbReference>
<keyword evidence="1" id="KW-0813">Transport</keyword>
<feature type="domain" description="ABC transporter" evidence="4">
    <location>
        <begin position="20"/>
        <end position="273"/>
    </location>
</feature>
<dbReference type="Proteomes" id="UP000198806">
    <property type="component" value="Unassembled WGS sequence"/>
</dbReference>
<dbReference type="STRING" id="1527.SAMN04489757_15518"/>
<name>A0A1I5IWU4_9FIRM</name>
<dbReference type="GO" id="GO:0015192">
    <property type="term" value="F:L-phenylalanine transmembrane transporter activity"/>
    <property type="evidence" value="ECO:0007669"/>
    <property type="project" value="TreeGrafter"/>
</dbReference>
<keyword evidence="6" id="KW-1185">Reference proteome</keyword>
<evidence type="ECO:0000256" key="1">
    <source>
        <dbReference type="ARBA" id="ARBA00022448"/>
    </source>
</evidence>
<evidence type="ECO:0000256" key="3">
    <source>
        <dbReference type="ARBA" id="ARBA00022840"/>
    </source>
</evidence>
<dbReference type="InterPro" id="IPR003593">
    <property type="entry name" value="AAA+_ATPase"/>
</dbReference>
<keyword evidence="3 5" id="KW-0067">ATP-binding</keyword>
<proteinExistence type="predicted"/>
<dbReference type="GO" id="GO:0015808">
    <property type="term" value="P:L-alanine transport"/>
    <property type="evidence" value="ECO:0007669"/>
    <property type="project" value="TreeGrafter"/>
</dbReference>
<dbReference type="InterPro" id="IPR003439">
    <property type="entry name" value="ABC_transporter-like_ATP-bd"/>
</dbReference>
<protein>
    <submittedName>
        <fullName evidence="5">Amino acid/amide ABC transporter ATP-binding protein 1, HAAT family</fullName>
    </submittedName>
</protein>
<dbReference type="InterPro" id="IPR027417">
    <property type="entry name" value="P-loop_NTPase"/>
</dbReference>